<gene>
    <name evidence="4" type="ORF">GCM10023149_10150</name>
</gene>
<protein>
    <recommendedName>
        <fullName evidence="6">FecR family protein</fullName>
    </recommendedName>
</protein>
<evidence type="ECO:0000259" key="3">
    <source>
        <dbReference type="Pfam" id="PF16344"/>
    </source>
</evidence>
<dbReference type="InterPro" id="IPR032508">
    <property type="entry name" value="FecR_C"/>
</dbReference>
<dbReference type="RefSeq" id="WP_345209922.1">
    <property type="nucleotide sequence ID" value="NZ_BAABFT010000002.1"/>
</dbReference>
<dbReference type="Pfam" id="PF04773">
    <property type="entry name" value="FecR"/>
    <property type="match status" value="1"/>
</dbReference>
<accession>A0ABP8FZB6</accession>
<feature type="domain" description="Protein FecR C-terminal" evidence="3">
    <location>
        <begin position="320"/>
        <end position="388"/>
    </location>
</feature>
<keyword evidence="1" id="KW-1133">Transmembrane helix</keyword>
<sequence>MNMINDRQRLHYLLDRYAENNCTREELLELFTLMSNTGDDESLNQSLETVWQSLSATDKIPNLDRDKIFENVVASSAVRQMHTKRRWMKYAAAAILLISACIGLYLGNQTSIRDNHVVNAKKTVSQPDRDKAVLTLADGSKIPLNSKGTGVIATQNKVPVKKLLNGEIAYQPNDEIKPQGGSFNTLTTPLGGQFAITLADGTKVWLNAMSSLRYPVTFSGVERIVELIGEGYFEVAKNKSMPFIVKVNNSEVKVYGTHFNIMGYAGEDNTGVTLLEGSVKITNENISKMLLPGQQAVIENHNIAIKPADGDQAIAWKNGKINFAHERIEVIMRKLSRWFDIDVTYQGKITREGFVGTLPRTADLKEILEKLELTGLVHFKVNGRSVTVMP</sequence>
<name>A0ABP8FZB6_9SPHI</name>
<dbReference type="InterPro" id="IPR012373">
    <property type="entry name" value="Ferrdict_sens_TM"/>
</dbReference>
<dbReference type="EMBL" id="BAABFT010000002">
    <property type="protein sequence ID" value="GAA4314111.1"/>
    <property type="molecule type" value="Genomic_DNA"/>
</dbReference>
<evidence type="ECO:0008006" key="6">
    <source>
        <dbReference type="Google" id="ProtNLM"/>
    </source>
</evidence>
<dbReference type="Gene3D" id="2.60.120.1440">
    <property type="match status" value="1"/>
</dbReference>
<evidence type="ECO:0000313" key="4">
    <source>
        <dbReference type="EMBL" id="GAA4314111.1"/>
    </source>
</evidence>
<reference evidence="5" key="1">
    <citation type="journal article" date="2019" name="Int. J. Syst. Evol. Microbiol.">
        <title>The Global Catalogue of Microorganisms (GCM) 10K type strain sequencing project: providing services to taxonomists for standard genome sequencing and annotation.</title>
        <authorList>
            <consortium name="The Broad Institute Genomics Platform"/>
            <consortium name="The Broad Institute Genome Sequencing Center for Infectious Disease"/>
            <person name="Wu L."/>
            <person name="Ma J."/>
        </authorList>
    </citation>
    <scope>NUCLEOTIDE SEQUENCE [LARGE SCALE GENOMIC DNA]</scope>
    <source>
        <strain evidence="5">JCM 17705</strain>
    </source>
</reference>
<dbReference type="Gene3D" id="3.55.50.30">
    <property type="match status" value="1"/>
</dbReference>
<dbReference type="PANTHER" id="PTHR30273:SF2">
    <property type="entry name" value="PROTEIN FECR"/>
    <property type="match status" value="1"/>
</dbReference>
<evidence type="ECO:0000313" key="5">
    <source>
        <dbReference type="Proteomes" id="UP001500582"/>
    </source>
</evidence>
<organism evidence="4 5">
    <name type="scientific">Mucilaginibacter gynuensis</name>
    <dbReference type="NCBI Taxonomy" id="1302236"/>
    <lineage>
        <taxon>Bacteria</taxon>
        <taxon>Pseudomonadati</taxon>
        <taxon>Bacteroidota</taxon>
        <taxon>Sphingobacteriia</taxon>
        <taxon>Sphingobacteriales</taxon>
        <taxon>Sphingobacteriaceae</taxon>
        <taxon>Mucilaginibacter</taxon>
    </lineage>
</organism>
<dbReference type="InterPro" id="IPR006860">
    <property type="entry name" value="FecR"/>
</dbReference>
<proteinExistence type="predicted"/>
<dbReference type="Proteomes" id="UP001500582">
    <property type="component" value="Unassembled WGS sequence"/>
</dbReference>
<feature type="transmembrane region" description="Helical" evidence="1">
    <location>
        <begin position="87"/>
        <end position="106"/>
    </location>
</feature>
<keyword evidence="1" id="KW-0472">Membrane</keyword>
<keyword evidence="5" id="KW-1185">Reference proteome</keyword>
<dbReference type="Pfam" id="PF16344">
    <property type="entry name" value="FecR_C"/>
    <property type="match status" value="1"/>
</dbReference>
<feature type="domain" description="FecR protein" evidence="2">
    <location>
        <begin position="185"/>
        <end position="280"/>
    </location>
</feature>
<comment type="caution">
    <text evidence="4">The sequence shown here is derived from an EMBL/GenBank/DDBJ whole genome shotgun (WGS) entry which is preliminary data.</text>
</comment>
<evidence type="ECO:0000259" key="2">
    <source>
        <dbReference type="Pfam" id="PF04773"/>
    </source>
</evidence>
<dbReference type="PANTHER" id="PTHR30273">
    <property type="entry name" value="PERIPLASMIC SIGNAL SENSOR AND SIGMA FACTOR ACTIVATOR FECR-RELATED"/>
    <property type="match status" value="1"/>
</dbReference>
<keyword evidence="1" id="KW-0812">Transmembrane</keyword>
<evidence type="ECO:0000256" key="1">
    <source>
        <dbReference type="SAM" id="Phobius"/>
    </source>
</evidence>